<organism evidence="2 3">
    <name type="scientific">Stentor coeruleus</name>
    <dbReference type="NCBI Taxonomy" id="5963"/>
    <lineage>
        <taxon>Eukaryota</taxon>
        <taxon>Sar</taxon>
        <taxon>Alveolata</taxon>
        <taxon>Ciliophora</taxon>
        <taxon>Postciliodesmatophora</taxon>
        <taxon>Heterotrichea</taxon>
        <taxon>Heterotrichida</taxon>
        <taxon>Stentoridae</taxon>
        <taxon>Stentor</taxon>
    </lineage>
</organism>
<proteinExistence type="predicted"/>
<name>A0A1R2BSV2_9CILI</name>
<comment type="caution">
    <text evidence="2">The sequence shown here is derived from an EMBL/GenBank/DDBJ whole genome shotgun (WGS) entry which is preliminary data.</text>
</comment>
<protein>
    <recommendedName>
        <fullName evidence="4">DUF4200 domain-containing protein</fullName>
    </recommendedName>
</protein>
<feature type="coiled-coil region" evidence="1">
    <location>
        <begin position="321"/>
        <end position="348"/>
    </location>
</feature>
<sequence>MEKLSQTSYRQSRKSWDKTNTSYLAQAADKKIRNIIHTRKSGSFLDTVYVYTPQEKIQLSDSFEVASQLSALKTLMDRERSTYTKGDVRLTKLKSEGLKIDEVVELRKNIFQILAEKIASIENQMQQVLNNQSEEENNQTIYLHVLDRMRTTLVFLKRKYRGLEKSLYKETFELNQETKKSTKAKETKVITSIAFSHIRESVILEKKSKQIELEKVQKDVKKCKELSEKRLIHKQKQKEMMEKVMIEDQSHELEEMREKYLLHFLWYMLSSMKFEKEQVKWKRYEDAFFRIKIATGIQEVPVLVEKFLTKETIYAEFLSSVKKKEIELAEFREKIENMQNSLEKLHEIDPTEFSKGDKDRNQELMIIRKLVLEENSKMKALLMIKTKIKDWCLRYQGKISKVCDINLESLHDKTIKQCMEIISKNISQSTKSLKDDMEKSNSIKSFILKQTITKIVEKIPQTNRIKSKVSELNDFSELSHIEPITEEHLRRHK</sequence>
<dbReference type="Proteomes" id="UP000187209">
    <property type="component" value="Unassembled WGS sequence"/>
</dbReference>
<dbReference type="AlphaFoldDB" id="A0A1R2BSV2"/>
<evidence type="ECO:0000256" key="1">
    <source>
        <dbReference type="SAM" id="Coils"/>
    </source>
</evidence>
<keyword evidence="1" id="KW-0175">Coiled coil</keyword>
<feature type="coiled-coil region" evidence="1">
    <location>
        <begin position="111"/>
        <end position="166"/>
    </location>
</feature>
<reference evidence="2 3" key="1">
    <citation type="submission" date="2016-11" db="EMBL/GenBank/DDBJ databases">
        <title>The macronuclear genome of Stentor coeruleus: a giant cell with tiny introns.</title>
        <authorList>
            <person name="Slabodnick M."/>
            <person name="Ruby J.G."/>
            <person name="Reiff S.B."/>
            <person name="Swart E.C."/>
            <person name="Gosai S."/>
            <person name="Prabakaran S."/>
            <person name="Witkowska E."/>
            <person name="Larue G.E."/>
            <person name="Fisher S."/>
            <person name="Freeman R.M."/>
            <person name="Gunawardena J."/>
            <person name="Chu W."/>
            <person name="Stover N.A."/>
            <person name="Gregory B.D."/>
            <person name="Nowacki M."/>
            <person name="Derisi J."/>
            <person name="Roy S.W."/>
            <person name="Marshall W.F."/>
            <person name="Sood P."/>
        </authorList>
    </citation>
    <scope>NUCLEOTIDE SEQUENCE [LARGE SCALE GENOMIC DNA]</scope>
    <source>
        <strain evidence="2">WM001</strain>
    </source>
</reference>
<evidence type="ECO:0000313" key="2">
    <source>
        <dbReference type="EMBL" id="OMJ79899.1"/>
    </source>
</evidence>
<evidence type="ECO:0008006" key="4">
    <source>
        <dbReference type="Google" id="ProtNLM"/>
    </source>
</evidence>
<dbReference type="OrthoDB" id="324371at2759"/>
<evidence type="ECO:0000313" key="3">
    <source>
        <dbReference type="Proteomes" id="UP000187209"/>
    </source>
</evidence>
<dbReference type="EMBL" id="MPUH01000449">
    <property type="protein sequence ID" value="OMJ79899.1"/>
    <property type="molecule type" value="Genomic_DNA"/>
</dbReference>
<accession>A0A1R2BSV2</accession>
<gene>
    <name evidence="2" type="ORF">SteCoe_19986</name>
</gene>
<keyword evidence="3" id="KW-1185">Reference proteome</keyword>